<comment type="domain">
    <text evidence="7">Subfamily III proteins have a conserved RTxK motif about 40-50 residues from the C-terminus; the threonine may be replaced by serine or cysteine.</text>
</comment>
<evidence type="ECO:0000256" key="4">
    <source>
        <dbReference type="ARBA" id="ARBA00022801"/>
    </source>
</evidence>
<dbReference type="SUPFAM" id="SSF111321">
    <property type="entry name" value="AF1104-like"/>
    <property type="match status" value="1"/>
</dbReference>
<dbReference type="GO" id="GO:0046872">
    <property type="term" value="F:metal ion binding"/>
    <property type="evidence" value="ECO:0007669"/>
    <property type="project" value="UniProtKB-UniRule"/>
</dbReference>
<evidence type="ECO:0000259" key="8">
    <source>
        <dbReference type="Pfam" id="PF01937"/>
    </source>
</evidence>
<comment type="caution">
    <text evidence="9">The sequence shown here is derived from an EMBL/GenBank/DDBJ whole genome shotgun (WGS) entry which is preliminary data.</text>
</comment>
<dbReference type="PANTHER" id="PTHR12260:SF4">
    <property type="entry name" value="SUGAR PHOSPHATE PHOSPHATASE"/>
    <property type="match status" value="1"/>
</dbReference>
<comment type="catalytic activity">
    <reaction evidence="1 7">
        <text>beta-D-fructose 1-phosphate + H2O = D-fructose + phosphate</text>
        <dbReference type="Rhea" id="RHEA:35603"/>
        <dbReference type="ChEBI" id="CHEBI:15377"/>
        <dbReference type="ChEBI" id="CHEBI:37721"/>
        <dbReference type="ChEBI" id="CHEBI:43474"/>
        <dbReference type="ChEBI" id="CHEBI:138881"/>
    </reaction>
</comment>
<evidence type="ECO:0000313" key="10">
    <source>
        <dbReference type="Proteomes" id="UP000188320"/>
    </source>
</evidence>
<keyword evidence="9" id="KW-0808">Transferase</keyword>
<dbReference type="PANTHER" id="PTHR12260">
    <property type="entry name" value="DAMAGE-CONTROL PHOSPHATASE ARMT1"/>
    <property type="match status" value="1"/>
</dbReference>
<dbReference type="GO" id="GO:0008168">
    <property type="term" value="F:methyltransferase activity"/>
    <property type="evidence" value="ECO:0007669"/>
    <property type="project" value="UniProtKB-KW"/>
</dbReference>
<evidence type="ECO:0000256" key="3">
    <source>
        <dbReference type="ARBA" id="ARBA00022723"/>
    </source>
</evidence>
<dbReference type="InterPro" id="IPR039763">
    <property type="entry name" value="ARMT1"/>
</dbReference>
<reference evidence="10" key="1">
    <citation type="submission" date="2017-01" db="EMBL/GenBank/DDBJ databases">
        <authorList>
            <person name="Wang Y."/>
            <person name="White M."/>
            <person name="Kvist S."/>
            <person name="Moncalvo J.-M."/>
        </authorList>
    </citation>
    <scope>NUCLEOTIDE SEQUENCE [LARGE SCALE GENOMIC DNA]</scope>
    <source>
        <strain evidence="10">COL-18-3</strain>
    </source>
</reference>
<dbReference type="EMBL" id="LSSK01000602">
    <property type="protein sequence ID" value="OMH82750.1"/>
    <property type="molecule type" value="Genomic_DNA"/>
</dbReference>
<sequence>MEFEPNKTPYAYCSAANNPFTQESLEVRVPQIMDEIVNTVKRELIQDQELGNAARVEEGNKIVQELMELREEMKRNEVLKPLAKDSIGDVEEYNQYGENYFKGERWFETPFIWWEPYLYRRIAGIFNRAVTYKDFDYFEHQKKKTFVASAQAVITLGGRAYDCVEECKVENIGEQQVQGLALQDEMAKRRLVGFLEVLQTSLWGNQTDLSMFPDLKSGDLEKLQAKLLASGNNGGGAAKDDDNINKNLISNDSLKIHQIFERINSRNEANGTNGGVKRIDIVLDNSGFELFNDLIFANWAVELGYATEVVFHGKRIPWYVSDVTRADFEWTLECCSNADFFSGNSQDILKLIKMGQRWRDQYYKTGVWRFEDDLFWTGPYPTKYITKYAPELWKKISAASDMLLFKGDLNYRKLVSDLKWPEDTPFETAIGKSISTAPGVPAIVALRTLKADTIVGLSSGLSARLDSEDPGWKHKGKYGVIQLGAGKFRD</sequence>
<dbReference type="GO" id="GO:0103026">
    <property type="term" value="F:fructose-1-phosphatase activity"/>
    <property type="evidence" value="ECO:0007669"/>
    <property type="project" value="RHEA"/>
</dbReference>
<keyword evidence="9" id="KW-0489">Methyltransferase</keyword>
<dbReference type="Gene3D" id="3.40.50.10880">
    <property type="entry name" value="Uncharacterised protein PF01937, DUF89, domain 3"/>
    <property type="match status" value="1"/>
</dbReference>
<accession>A0A1R1PP68</accession>
<comment type="similarity">
    <text evidence="2 7">Belongs to the damage-control phosphatase family. Sugar phosphate phosphatase III subfamily.</text>
</comment>
<evidence type="ECO:0000256" key="7">
    <source>
        <dbReference type="RuleBase" id="RU367030"/>
    </source>
</evidence>
<evidence type="ECO:0000313" key="9">
    <source>
        <dbReference type="EMBL" id="OMH82750.1"/>
    </source>
</evidence>
<dbReference type="GO" id="GO:0006974">
    <property type="term" value="P:DNA damage response"/>
    <property type="evidence" value="ECO:0007669"/>
    <property type="project" value="TreeGrafter"/>
</dbReference>
<keyword evidence="4 7" id="KW-0378">Hydrolase</keyword>
<evidence type="ECO:0000256" key="5">
    <source>
        <dbReference type="ARBA" id="ARBA00023211"/>
    </source>
</evidence>
<comment type="catalytic activity">
    <reaction evidence="6 7">
        <text>beta-D-fructose 6-phosphate = dihydroxyacetone + D-glyceraldehyde 3-phosphate</text>
        <dbReference type="Rhea" id="RHEA:28002"/>
        <dbReference type="ChEBI" id="CHEBI:16016"/>
        <dbReference type="ChEBI" id="CHEBI:57634"/>
        <dbReference type="ChEBI" id="CHEBI:59776"/>
    </reaction>
</comment>
<dbReference type="Proteomes" id="UP000188320">
    <property type="component" value="Unassembled WGS sequence"/>
</dbReference>
<keyword evidence="3 7" id="KW-0479">Metal-binding</keyword>
<keyword evidence="10" id="KW-1185">Reference proteome</keyword>
<protein>
    <recommendedName>
        <fullName evidence="7">Sugar phosphate phosphatase</fullName>
        <ecNumber evidence="7">3.1.3.-</ecNumber>
    </recommendedName>
</protein>
<feature type="domain" description="Damage-control phosphatase ARMT1-like metal-binding" evidence="8">
    <location>
        <begin position="26"/>
        <end position="460"/>
    </location>
</feature>
<dbReference type="InterPro" id="IPR002791">
    <property type="entry name" value="ARMT1-like_metal-bd"/>
</dbReference>
<comment type="function">
    <text evidence="7">Metal-dependent phosphatase that shows phosphatase activity against several substrates, including fructose-1-phosphate and fructose-6-phosphate. Its preference for fructose-1-phosphate, a strong glycating agent that causes DNA damage rather than a canonical yeast metabolite, suggests a damage-control function in hexose phosphate metabolism.</text>
</comment>
<evidence type="ECO:0000256" key="2">
    <source>
        <dbReference type="ARBA" id="ARBA00009519"/>
    </source>
</evidence>
<keyword evidence="5 7" id="KW-0464">Manganese</keyword>
<dbReference type="Pfam" id="PF01937">
    <property type="entry name" value="ARMT1-like_dom"/>
    <property type="match status" value="1"/>
</dbReference>
<proteinExistence type="inferred from homology"/>
<evidence type="ECO:0000256" key="1">
    <source>
        <dbReference type="ARBA" id="ARBA00001326"/>
    </source>
</evidence>
<organism evidence="9 10">
    <name type="scientific">Zancudomyces culisetae</name>
    <name type="common">Gut fungus</name>
    <name type="synonym">Smittium culisetae</name>
    <dbReference type="NCBI Taxonomy" id="1213189"/>
    <lineage>
        <taxon>Eukaryota</taxon>
        <taxon>Fungi</taxon>
        <taxon>Fungi incertae sedis</taxon>
        <taxon>Zoopagomycota</taxon>
        <taxon>Kickxellomycotina</taxon>
        <taxon>Harpellomycetes</taxon>
        <taxon>Harpellales</taxon>
        <taxon>Legeriomycetaceae</taxon>
        <taxon>Zancudomyces</taxon>
    </lineage>
</organism>
<name>A0A1R1PP68_ZANCU</name>
<comment type="cofactor">
    <cofactor evidence="7">
        <name>Mn(2+)</name>
        <dbReference type="ChEBI" id="CHEBI:29035"/>
    </cofactor>
    <cofactor evidence="7">
        <name>Ni(2+)</name>
        <dbReference type="ChEBI" id="CHEBI:49786"/>
    </cofactor>
</comment>
<dbReference type="GO" id="GO:0097023">
    <property type="term" value="F:fructose 6-phosphate aldolase activity"/>
    <property type="evidence" value="ECO:0007669"/>
    <property type="project" value="RHEA"/>
</dbReference>
<dbReference type="GO" id="GO:0005634">
    <property type="term" value="C:nucleus"/>
    <property type="evidence" value="ECO:0007669"/>
    <property type="project" value="TreeGrafter"/>
</dbReference>
<dbReference type="InterPro" id="IPR036075">
    <property type="entry name" value="ARMT-1-like_metal-bd_sf"/>
</dbReference>
<dbReference type="GO" id="GO:0032259">
    <property type="term" value="P:methylation"/>
    <property type="evidence" value="ECO:0007669"/>
    <property type="project" value="UniProtKB-KW"/>
</dbReference>
<evidence type="ECO:0000256" key="6">
    <source>
        <dbReference type="ARBA" id="ARBA00048809"/>
    </source>
</evidence>
<gene>
    <name evidence="9" type="ORF">AX774_g3751</name>
</gene>
<dbReference type="Gene3D" id="1.20.930.60">
    <property type="match status" value="1"/>
</dbReference>
<dbReference type="EC" id="3.1.3.-" evidence="7"/>
<dbReference type="OrthoDB" id="541375at2759"/>
<dbReference type="AlphaFoldDB" id="A0A1R1PP68"/>